<evidence type="ECO:0000259" key="4">
    <source>
        <dbReference type="PROSITE" id="PS52004"/>
    </source>
</evidence>
<dbReference type="GO" id="GO:0004315">
    <property type="term" value="F:3-oxoacyl-[acyl-carrier-protein] synthase activity"/>
    <property type="evidence" value="ECO:0007669"/>
    <property type="project" value="InterPro"/>
</dbReference>
<dbReference type="InterPro" id="IPR014030">
    <property type="entry name" value="Ketoacyl_synth_N"/>
</dbReference>
<dbReference type="GO" id="GO:0005886">
    <property type="term" value="C:plasma membrane"/>
    <property type="evidence" value="ECO:0007669"/>
    <property type="project" value="TreeGrafter"/>
</dbReference>
<proteinExistence type="predicted"/>
<organism evidence="5">
    <name type="scientific">symbiont bacterium of Paederus fuscipes</name>
    <dbReference type="NCBI Taxonomy" id="176282"/>
    <lineage>
        <taxon>Bacteria</taxon>
    </lineage>
</organism>
<keyword evidence="2" id="KW-0597">Phosphoprotein</keyword>
<dbReference type="CDD" id="cd00833">
    <property type="entry name" value="PKS"/>
    <property type="match status" value="1"/>
</dbReference>
<accession>Q6V280</accession>
<reference evidence="5" key="1">
    <citation type="journal article" date="2004" name="Environ. Microbiol.">
        <title>Targeting modular polyketide synthases with iteratively acting acyltransferases from metagenomes of uncultured bacterial consortia.</title>
        <authorList>
            <person name="Piel J."/>
            <person name="Hui D."/>
            <person name="Fusetani N."/>
            <person name="Matsunaga S."/>
        </authorList>
    </citation>
    <scope>NUCLEOTIDE SEQUENCE</scope>
</reference>
<dbReference type="InterPro" id="IPR020841">
    <property type="entry name" value="PKS_Beta-ketoAc_synthase_dom"/>
</dbReference>
<evidence type="ECO:0000256" key="2">
    <source>
        <dbReference type="ARBA" id="ARBA00022553"/>
    </source>
</evidence>
<dbReference type="InterPro" id="IPR014031">
    <property type="entry name" value="Ketoacyl_synth_C"/>
</dbReference>
<dbReference type="GO" id="GO:0071770">
    <property type="term" value="P:DIM/DIP cell wall layer assembly"/>
    <property type="evidence" value="ECO:0007669"/>
    <property type="project" value="TreeGrafter"/>
</dbReference>
<dbReference type="AlphaFoldDB" id="Q6V280"/>
<dbReference type="SUPFAM" id="SSF53901">
    <property type="entry name" value="Thiolase-like"/>
    <property type="match status" value="2"/>
</dbReference>
<dbReference type="InterPro" id="IPR018201">
    <property type="entry name" value="Ketoacyl_synth_AS"/>
</dbReference>
<protein>
    <submittedName>
        <fullName evidence="5">Modular polyketide synthase ketoacyl synthase domain</fullName>
    </submittedName>
</protein>
<dbReference type="Gene3D" id="3.40.47.10">
    <property type="match status" value="1"/>
</dbReference>
<keyword evidence="3" id="KW-0808">Transferase</keyword>
<name>Q6V280_UNCXX</name>
<sequence>LLLLATWAALEDACVPPRSLAGARVGVFVGVSSGDYGHLVRSDDASSFADVYSGTGTHASMTAGRIAHCFGFSGPALVVDTACSSSLVAVHIACQSLLGGECDWAIVGGAQLLIDPRSLLLRGILKALSPDGRCKPFSERANGFGMGEGVVVAVLKREQDALRDGDRIDAMIRGTAVGHNGGGTGLTVPNRDAQIRVLRQALEVADVEPDSVEYLEA</sequence>
<dbReference type="PANTHER" id="PTHR43775">
    <property type="entry name" value="FATTY ACID SYNTHASE"/>
    <property type="match status" value="1"/>
</dbReference>
<dbReference type="SMART" id="SM00825">
    <property type="entry name" value="PKS_KS"/>
    <property type="match status" value="1"/>
</dbReference>
<dbReference type="EMBL" id="AY353962">
    <property type="protein sequence ID" value="AAQ91796.1"/>
    <property type="molecule type" value="Genomic_DNA"/>
</dbReference>
<evidence type="ECO:0000313" key="5">
    <source>
        <dbReference type="EMBL" id="AAQ91796.1"/>
    </source>
</evidence>
<dbReference type="PANTHER" id="PTHR43775:SF37">
    <property type="entry name" value="SI:DKEY-61P9.11"/>
    <property type="match status" value="1"/>
</dbReference>
<keyword evidence="1" id="KW-0596">Phosphopantetheine</keyword>
<evidence type="ECO:0000256" key="1">
    <source>
        <dbReference type="ARBA" id="ARBA00022450"/>
    </source>
</evidence>
<dbReference type="InterPro" id="IPR050091">
    <property type="entry name" value="PKS_NRPS_Biosynth_Enz"/>
</dbReference>
<dbReference type="GO" id="GO:0005737">
    <property type="term" value="C:cytoplasm"/>
    <property type="evidence" value="ECO:0007669"/>
    <property type="project" value="TreeGrafter"/>
</dbReference>
<dbReference type="Pfam" id="PF00109">
    <property type="entry name" value="ketoacyl-synt"/>
    <property type="match status" value="1"/>
</dbReference>
<dbReference type="GO" id="GO:0004312">
    <property type="term" value="F:fatty acid synthase activity"/>
    <property type="evidence" value="ECO:0007669"/>
    <property type="project" value="TreeGrafter"/>
</dbReference>
<evidence type="ECO:0000256" key="3">
    <source>
        <dbReference type="ARBA" id="ARBA00022679"/>
    </source>
</evidence>
<feature type="domain" description="Ketosynthase family 3 (KS3)" evidence="4">
    <location>
        <begin position="1"/>
        <end position="217"/>
    </location>
</feature>
<feature type="non-terminal residue" evidence="5">
    <location>
        <position position="217"/>
    </location>
</feature>
<dbReference type="InterPro" id="IPR016039">
    <property type="entry name" value="Thiolase-like"/>
</dbReference>
<feature type="non-terminal residue" evidence="5">
    <location>
        <position position="1"/>
    </location>
</feature>
<dbReference type="Pfam" id="PF02801">
    <property type="entry name" value="Ketoacyl-synt_C"/>
    <property type="match status" value="1"/>
</dbReference>
<dbReference type="GO" id="GO:0006633">
    <property type="term" value="P:fatty acid biosynthetic process"/>
    <property type="evidence" value="ECO:0007669"/>
    <property type="project" value="InterPro"/>
</dbReference>
<dbReference type="PROSITE" id="PS00606">
    <property type="entry name" value="KS3_1"/>
    <property type="match status" value="1"/>
</dbReference>
<dbReference type="PROSITE" id="PS52004">
    <property type="entry name" value="KS3_2"/>
    <property type="match status" value="1"/>
</dbReference>